<dbReference type="InterPro" id="IPR001810">
    <property type="entry name" value="F-box_dom"/>
</dbReference>
<evidence type="ECO:0000256" key="1">
    <source>
        <dbReference type="SAM" id="MobiDB-lite"/>
    </source>
</evidence>
<protein>
    <recommendedName>
        <fullName evidence="2">F-box domain-containing protein</fullName>
    </recommendedName>
</protein>
<dbReference type="PANTHER" id="PTHR12874:SF9">
    <property type="entry name" value="F-BOX ONLY PROTEIN 48"/>
    <property type="match status" value="1"/>
</dbReference>
<name>A0ABD3MCH0_9STRA</name>
<proteinExistence type="predicted"/>
<accession>A0ABD3MCH0</accession>
<dbReference type="SUPFAM" id="SSF81383">
    <property type="entry name" value="F-box domain"/>
    <property type="match status" value="1"/>
</dbReference>
<dbReference type="InterPro" id="IPR036047">
    <property type="entry name" value="F-box-like_dom_sf"/>
</dbReference>
<evidence type="ECO:0000313" key="3">
    <source>
        <dbReference type="EMBL" id="KAL3761761.1"/>
    </source>
</evidence>
<dbReference type="Gene3D" id="1.20.1280.50">
    <property type="match status" value="1"/>
</dbReference>
<evidence type="ECO:0000259" key="2">
    <source>
        <dbReference type="Pfam" id="PF12937"/>
    </source>
</evidence>
<dbReference type="Pfam" id="PF12937">
    <property type="entry name" value="F-box-like"/>
    <property type="match status" value="1"/>
</dbReference>
<dbReference type="EMBL" id="JALLBG020000147">
    <property type="protein sequence ID" value="KAL3761761.1"/>
    <property type="molecule type" value="Genomic_DNA"/>
</dbReference>
<gene>
    <name evidence="3" type="ORF">ACHAWU_001277</name>
</gene>
<keyword evidence="4" id="KW-1185">Reference proteome</keyword>
<dbReference type="PANTHER" id="PTHR12874">
    <property type="entry name" value="F-BOX ONLY PROTEIN 48-RELATED"/>
    <property type="match status" value="1"/>
</dbReference>
<dbReference type="Proteomes" id="UP001530293">
    <property type="component" value="Unassembled WGS sequence"/>
</dbReference>
<reference evidence="3 4" key="1">
    <citation type="submission" date="2024-10" db="EMBL/GenBank/DDBJ databases">
        <title>Updated reference genomes for cyclostephanoid diatoms.</title>
        <authorList>
            <person name="Roberts W.R."/>
            <person name="Alverson A.J."/>
        </authorList>
    </citation>
    <scope>NUCLEOTIDE SEQUENCE [LARGE SCALE GENOMIC DNA]</scope>
    <source>
        <strain evidence="3 4">AJA232-27</strain>
    </source>
</reference>
<dbReference type="AlphaFoldDB" id="A0ABD3MCH0"/>
<feature type="compositionally biased region" description="Basic and acidic residues" evidence="1">
    <location>
        <begin position="1"/>
        <end position="15"/>
    </location>
</feature>
<organism evidence="3 4">
    <name type="scientific">Discostella pseudostelligera</name>
    <dbReference type="NCBI Taxonomy" id="259834"/>
    <lineage>
        <taxon>Eukaryota</taxon>
        <taxon>Sar</taxon>
        <taxon>Stramenopiles</taxon>
        <taxon>Ochrophyta</taxon>
        <taxon>Bacillariophyta</taxon>
        <taxon>Coscinodiscophyceae</taxon>
        <taxon>Thalassiosirophycidae</taxon>
        <taxon>Stephanodiscales</taxon>
        <taxon>Stephanodiscaceae</taxon>
        <taxon>Discostella</taxon>
    </lineage>
</organism>
<feature type="region of interest" description="Disordered" evidence="1">
    <location>
        <begin position="1"/>
        <end position="29"/>
    </location>
</feature>
<comment type="caution">
    <text evidence="3">The sequence shown here is derived from an EMBL/GenBank/DDBJ whole genome shotgun (WGS) entry which is preliminary data.</text>
</comment>
<feature type="domain" description="F-box" evidence="2">
    <location>
        <begin position="81"/>
        <end position="119"/>
    </location>
</feature>
<sequence>MAKLSNIKDEDERNRVQQRWTDLGDPSIPRSPLSTTNHLLALPPSTCCPSSFKKQYYRSFYYASPSSSGADTTIPSLSPDIIPIILAYCDATTLSRACCVCHSWSIMANANELWTELCKEVFGVTPHELIPSPDPTRVLYVLSHRKLREVLSLSRRGVVGCGAGLGGWSRAIVRER</sequence>
<evidence type="ECO:0000313" key="4">
    <source>
        <dbReference type="Proteomes" id="UP001530293"/>
    </source>
</evidence>